<dbReference type="InterPro" id="IPR045349">
    <property type="entry name" value="SLC41A1-3"/>
</dbReference>
<dbReference type="InterPro" id="IPR036739">
    <property type="entry name" value="SLC41_membr_dom_sf"/>
</dbReference>
<dbReference type="EMBL" id="VTPC01089756">
    <property type="protein sequence ID" value="KAF2885690.1"/>
    <property type="molecule type" value="Genomic_DNA"/>
</dbReference>
<keyword evidence="7" id="KW-0406">Ion transport</keyword>
<organism evidence="12 13">
    <name type="scientific">Ignelater luminosus</name>
    <name type="common">Cucubano</name>
    <name type="synonym">Pyrophorus luminosus</name>
    <dbReference type="NCBI Taxonomy" id="2038154"/>
    <lineage>
        <taxon>Eukaryota</taxon>
        <taxon>Metazoa</taxon>
        <taxon>Ecdysozoa</taxon>
        <taxon>Arthropoda</taxon>
        <taxon>Hexapoda</taxon>
        <taxon>Insecta</taxon>
        <taxon>Pterygota</taxon>
        <taxon>Neoptera</taxon>
        <taxon>Endopterygota</taxon>
        <taxon>Coleoptera</taxon>
        <taxon>Polyphaga</taxon>
        <taxon>Elateriformia</taxon>
        <taxon>Elateroidea</taxon>
        <taxon>Elateridae</taxon>
        <taxon>Agrypninae</taxon>
        <taxon>Pyrophorini</taxon>
        <taxon>Ignelater</taxon>
    </lineage>
</organism>
<feature type="compositionally biased region" description="Polar residues" evidence="9">
    <location>
        <begin position="14"/>
        <end position="23"/>
    </location>
</feature>
<evidence type="ECO:0000256" key="8">
    <source>
        <dbReference type="ARBA" id="ARBA00023136"/>
    </source>
</evidence>
<comment type="caution">
    <text evidence="12">The sequence shown here is derived from an EMBL/GenBank/DDBJ whole genome shotgun (WGS) entry which is preliminary data.</text>
</comment>
<feature type="transmembrane region" description="Helical" evidence="10">
    <location>
        <begin position="184"/>
        <end position="212"/>
    </location>
</feature>
<name>A0A8K0FYW2_IGNLU</name>
<dbReference type="FunFam" id="1.10.357.20:FF:000001">
    <property type="entry name" value="Solute carrier family 41 member 2"/>
    <property type="match status" value="1"/>
</dbReference>
<feature type="transmembrane region" description="Helical" evidence="10">
    <location>
        <begin position="295"/>
        <end position="317"/>
    </location>
</feature>
<keyword evidence="3" id="KW-0813">Transport</keyword>
<reference evidence="12" key="1">
    <citation type="submission" date="2019-08" db="EMBL/GenBank/DDBJ databases">
        <title>The genome of the North American firefly Photinus pyralis.</title>
        <authorList>
            <consortium name="Photinus pyralis genome working group"/>
            <person name="Fallon T.R."/>
            <person name="Sander Lower S.E."/>
            <person name="Weng J.-K."/>
        </authorList>
    </citation>
    <scope>NUCLEOTIDE SEQUENCE</scope>
    <source>
        <strain evidence="12">TRF0915ILg1</strain>
        <tissue evidence="12">Whole body</tissue>
    </source>
</reference>
<dbReference type="Pfam" id="PF01769">
    <property type="entry name" value="MgtE"/>
    <property type="match status" value="2"/>
</dbReference>
<feature type="domain" description="SLC41A/MgtE integral membrane" evidence="11">
    <location>
        <begin position="147"/>
        <end position="281"/>
    </location>
</feature>
<evidence type="ECO:0000259" key="11">
    <source>
        <dbReference type="Pfam" id="PF01769"/>
    </source>
</evidence>
<evidence type="ECO:0000256" key="4">
    <source>
        <dbReference type="ARBA" id="ARBA00022692"/>
    </source>
</evidence>
<evidence type="ECO:0000313" key="12">
    <source>
        <dbReference type="EMBL" id="KAF2885690.1"/>
    </source>
</evidence>
<dbReference type="GO" id="GO:0008324">
    <property type="term" value="F:monoatomic cation transmembrane transporter activity"/>
    <property type="evidence" value="ECO:0007669"/>
    <property type="project" value="InterPro"/>
</dbReference>
<feature type="transmembrane region" description="Helical" evidence="10">
    <location>
        <begin position="450"/>
        <end position="475"/>
    </location>
</feature>
<evidence type="ECO:0000256" key="3">
    <source>
        <dbReference type="ARBA" id="ARBA00022448"/>
    </source>
</evidence>
<keyword evidence="13" id="KW-1185">Reference proteome</keyword>
<proteinExistence type="inferred from homology"/>
<dbReference type="PANTHER" id="PTHR16228">
    <property type="entry name" value="DIVALENT CATION TRANSPORTER SOLUTE CARRIER FAMILY 41"/>
    <property type="match status" value="1"/>
</dbReference>
<feature type="transmembrane region" description="Helical" evidence="10">
    <location>
        <begin position="418"/>
        <end position="438"/>
    </location>
</feature>
<feature type="transmembrane region" description="Helical" evidence="10">
    <location>
        <begin position="224"/>
        <end position="250"/>
    </location>
</feature>
<dbReference type="Proteomes" id="UP000801492">
    <property type="component" value="Unassembled WGS sequence"/>
</dbReference>
<feature type="transmembrane region" description="Helical" evidence="10">
    <location>
        <begin position="103"/>
        <end position="130"/>
    </location>
</feature>
<dbReference type="Gene3D" id="1.10.357.20">
    <property type="entry name" value="SLC41 divalent cation transporters, integral membrane domain"/>
    <property type="match status" value="2"/>
</dbReference>
<evidence type="ECO:0000313" key="13">
    <source>
        <dbReference type="Proteomes" id="UP000801492"/>
    </source>
</evidence>
<comment type="subcellular location">
    <subcellularLocation>
        <location evidence="1">Membrane</location>
        <topology evidence="1">Multi-pass membrane protein</topology>
    </subcellularLocation>
</comment>
<dbReference type="PANTHER" id="PTHR16228:SF26">
    <property type="entry name" value="SOLUTE CARRIER FAMILY 41 MEMBER 1-LIKE PROTEIN"/>
    <property type="match status" value="1"/>
</dbReference>
<feature type="transmembrane region" description="Helical" evidence="10">
    <location>
        <begin position="262"/>
        <end position="283"/>
    </location>
</feature>
<feature type="region of interest" description="Disordered" evidence="9">
    <location>
        <begin position="1"/>
        <end position="23"/>
    </location>
</feature>
<evidence type="ECO:0000256" key="7">
    <source>
        <dbReference type="ARBA" id="ARBA00023065"/>
    </source>
</evidence>
<evidence type="ECO:0000256" key="6">
    <source>
        <dbReference type="ARBA" id="ARBA00022989"/>
    </source>
</evidence>
<accession>A0A8K0FYW2</accession>
<evidence type="ECO:0000256" key="5">
    <source>
        <dbReference type="ARBA" id="ARBA00022842"/>
    </source>
</evidence>
<evidence type="ECO:0000256" key="10">
    <source>
        <dbReference type="SAM" id="Phobius"/>
    </source>
</evidence>
<keyword evidence="5" id="KW-0460">Magnesium</keyword>
<protein>
    <recommendedName>
        <fullName evidence="11">SLC41A/MgtE integral membrane domain-containing protein</fullName>
    </recommendedName>
</protein>
<evidence type="ECO:0000256" key="2">
    <source>
        <dbReference type="ARBA" id="ARBA00009749"/>
    </source>
</evidence>
<sequence>MVGYSNFPKENSDALETSSIPNDCNGRNTCQNMDNISDKINGSTVLTISGELEKCKDVEEVKVESLHDVKSIDSIESVKSLESAKSLNAQTEKNLDCLKNEKWYFVALQVAVPFLIAGMGTIGAGLILGMVEEFEVFMKIDALFILVPAIIGLKGNLDMCLASRLSTQANLGNMVGKREVMKMIIGNIGLVQVQAIVAACVVSIYAVCISALVMKHEVDIEHAMLVICCSILTATLSCFCLDFLLTAVIIVTHRLKLNPDNLATPLAASIGDVVSLSVLSVFARYLFKIIDTHAWIFYVVIAIYLFIMLPFWIIVVLKNKYTKTILTHGWVPVLSALFISGMSGLVLDKAVDDYRGFVVFQPIVNGVGGNLVSVQASRISTMLHKSSLPGILPPHTKQWVWPWTALISGVLSAKTARILILMIIPGQFIFVFVADVIYNQGVSTVTPIFVLTYILVGVIQVMTLLYIAHLMIHFLWKLKIDPDNSAIPYLTALGDLLGSSFLLVAFMFLRKIGWEYTPVV</sequence>
<feature type="domain" description="SLC41A/MgtE integral membrane" evidence="11">
    <location>
        <begin position="361"/>
        <end position="504"/>
    </location>
</feature>
<dbReference type="InterPro" id="IPR006667">
    <property type="entry name" value="SLC41_membr_dom"/>
</dbReference>
<keyword evidence="4 10" id="KW-0812">Transmembrane</keyword>
<dbReference type="FunFam" id="1.10.357.20:FF:000003">
    <property type="entry name" value="Uncharacterized protein, isoform B"/>
    <property type="match status" value="1"/>
</dbReference>
<feature type="transmembrane region" description="Helical" evidence="10">
    <location>
        <begin position="329"/>
        <end position="347"/>
    </location>
</feature>
<feature type="transmembrane region" description="Helical" evidence="10">
    <location>
        <begin position="142"/>
        <end position="163"/>
    </location>
</feature>
<dbReference type="OrthoDB" id="5791097at2759"/>
<dbReference type="GO" id="GO:0005886">
    <property type="term" value="C:plasma membrane"/>
    <property type="evidence" value="ECO:0007669"/>
    <property type="project" value="TreeGrafter"/>
</dbReference>
<keyword evidence="6 10" id="KW-1133">Transmembrane helix</keyword>
<feature type="transmembrane region" description="Helical" evidence="10">
    <location>
        <begin position="487"/>
        <end position="509"/>
    </location>
</feature>
<evidence type="ECO:0000256" key="9">
    <source>
        <dbReference type="SAM" id="MobiDB-lite"/>
    </source>
</evidence>
<evidence type="ECO:0000256" key="1">
    <source>
        <dbReference type="ARBA" id="ARBA00004141"/>
    </source>
</evidence>
<gene>
    <name evidence="12" type="ORF">ILUMI_20463</name>
</gene>
<keyword evidence="8 10" id="KW-0472">Membrane</keyword>
<dbReference type="AlphaFoldDB" id="A0A8K0FYW2"/>
<comment type="similarity">
    <text evidence="2">Belongs to the SLC41A transporter family.</text>
</comment>
<dbReference type="SUPFAM" id="SSF161093">
    <property type="entry name" value="MgtE membrane domain-like"/>
    <property type="match status" value="2"/>
</dbReference>